<dbReference type="OrthoDB" id="200110at2759"/>
<feature type="coiled-coil region" evidence="1">
    <location>
        <begin position="1"/>
        <end position="37"/>
    </location>
</feature>
<keyword evidence="1" id="KW-0175">Coiled coil</keyword>
<dbReference type="AlphaFoldDB" id="A0A8J2Q7T8"/>
<accession>A0A8J2Q7T8</accession>
<name>A0A8J2Q7T8_9HEXA</name>
<dbReference type="Proteomes" id="UP000708208">
    <property type="component" value="Unassembled WGS sequence"/>
</dbReference>
<reference evidence="2" key="1">
    <citation type="submission" date="2021-06" db="EMBL/GenBank/DDBJ databases">
        <authorList>
            <person name="Hodson N. C."/>
            <person name="Mongue J. A."/>
            <person name="Jaron S. K."/>
        </authorList>
    </citation>
    <scope>NUCLEOTIDE SEQUENCE</scope>
</reference>
<comment type="caution">
    <text evidence="2">The sequence shown here is derived from an EMBL/GenBank/DDBJ whole genome shotgun (WGS) entry which is preliminary data.</text>
</comment>
<evidence type="ECO:0000256" key="1">
    <source>
        <dbReference type="SAM" id="Coils"/>
    </source>
</evidence>
<sequence>MNRLEDAKRCLQIERVEQNSRQTVEELRSQIEEKEHRAKMNYLALQRLKANSICQGSGSRNKAIEKAQLMHAQLLHGLEEWHKKVLELHLAAQDRAEVKYLQEINRRKSRVASERILREERTLEMMRRVKENEDKRRELVLHVIDSKENKAARLKEEKERKVQISRIRAQQAAELRQQLREKLDPETFDKKAARVELELRVLRKPQTNLSCKFVPRLHLRRCSHCRCRRN</sequence>
<evidence type="ECO:0000313" key="2">
    <source>
        <dbReference type="EMBL" id="CAG7838621.1"/>
    </source>
</evidence>
<dbReference type="EMBL" id="CAJVCH010571825">
    <property type="protein sequence ID" value="CAG7838621.1"/>
    <property type="molecule type" value="Genomic_DNA"/>
</dbReference>
<evidence type="ECO:0000313" key="3">
    <source>
        <dbReference type="Proteomes" id="UP000708208"/>
    </source>
</evidence>
<proteinExistence type="predicted"/>
<organism evidence="2 3">
    <name type="scientific">Allacma fusca</name>
    <dbReference type="NCBI Taxonomy" id="39272"/>
    <lineage>
        <taxon>Eukaryota</taxon>
        <taxon>Metazoa</taxon>
        <taxon>Ecdysozoa</taxon>
        <taxon>Arthropoda</taxon>
        <taxon>Hexapoda</taxon>
        <taxon>Collembola</taxon>
        <taxon>Symphypleona</taxon>
        <taxon>Sminthuridae</taxon>
        <taxon>Allacma</taxon>
    </lineage>
</organism>
<protein>
    <submittedName>
        <fullName evidence="2">Uncharacterized protein</fullName>
    </submittedName>
</protein>
<keyword evidence="3" id="KW-1185">Reference proteome</keyword>
<gene>
    <name evidence="2" type="ORF">AFUS01_LOCUS47570</name>
</gene>